<evidence type="ECO:0000313" key="2">
    <source>
        <dbReference type="Proteomes" id="UP001497700"/>
    </source>
</evidence>
<proteinExistence type="predicted"/>
<protein>
    <submittedName>
        <fullName evidence="1">Uncharacterized protein</fullName>
    </submittedName>
</protein>
<keyword evidence="2" id="KW-1185">Reference proteome</keyword>
<sequence>MQYPQLKEDDPVVVVGLSFRFPQDAVSEEEFWKIIHEGTSTSTEVPLTRYNINGHYAVNAAAHNAMSCRGGHFIKGDISAFDAPFFSTSTNEAKAMDPQMRLLLETSYHALESAGIPLEDVRGTSTSVYVGSIVNEYQTMYGQDVEIDATYQVTGTATAMLSNRLSWFYDLRGPSMTVDTACSSSLACLHLACQGLLAGESEMSLVCGVQLQLEPLSMTVPLSKLNFLSPDSECYSFDARANGYSRSEGVGVLVLKRLSKALEDNDTIRAVIRGTSANQDGRTPSISQPSSTTQAALIRKTYEQAGLDLGSTGYFEAHGTGTPIGDPIEAQGIASAFSDCRTTEHPLIIGSVKANIGHLEAVAGIAGLIKTILVLEKGVIPPIAHLESLNPAIPAEEWKLRFPTSVTSWPTEGLRRASVNSFGFGGTNAHAIVDDAFHYLQQRGLHGLHNTTLANNSGASTGAASEGLVAGSLSNRMLENGDSNQKPPMLFLMSAADEKGIHRLTQDLGNYLDRLGNGVSDAYLHDLAFTLAAKRSMFSWKHAVIASSPKELRQRLSTPTTPVRIAGNSLTQFVFTGQGAQWANMGMELLHYHIFREDIILADKHFRQLGSPWSLLDELNASPLTSNVNDPKLAQPLCTAVQIALTDLLASWGIVPQAVVGHSSGEIAAAYCAGALSKESALKAAYFRGEAVARLQDRLDTVKGGMLAVGLSETELAPYITETIGQSDPNSLVCGCINSPHSTTVSGENIYIDKLQVRLQLDGIFSRKLNVPVAYHSAQMLPVSEYYKAALGTLQRPGADKSKHLPSPVFFSSVTGEVASNEDLLKTQYWVSNLVSQVKFSRAVQLMHSSSFGASSTGKSLICLIEIGPHCTLQQPIKDTLADTTYFYEHTLRRNTSPLSSIKRMAGALAVHGCAIDIVKANSYQSVHQQPPKMLLNLPSYPFNHSQSYWLESRLSKNLRSWETPRNELLGSPSTDWNPIKPHWRLALRVSDLPWILDHQIENTILYPAAGMLAMVLEGVRALSRTQTVTGFILRDVRFLSALIVPTTEEGIEAQLHLQSHNHAPSNNKGAGEWDFWIYTVSAGDEWRLHCTGNVWTERLEKPDVIYQNPILGEHGVGSKEADLGEIRERCSSSIGTMQFYKELQNHAATFGPSFQTLQNIHANEDKMESCAIVAFGDWKQRVNERDLSAHLIHPSTLDSLFQLPFASVFNQRDHLPAMIPTEISEVYVSSGLEKDPVGHDNTIFLHCNVTTQGMSNLDSDITALNRVTGEPLITFRGCRLSGIFNPHEKEDHNAISNLTLFHQIDWKPDISLLSGREIERHCCEQTKTLSGGGVDPQTEIVCRYFLSSAMTSLLQDVEADKDLHPDHVQRYIQWARTFLESEHQGTPELTSKFWPAFQDDHARPDLISEFAASLPSRKAIADFGKSLIPILNGELDPLDLLFNEGVADSLYQSDSFSFTAHRLAAYMDLVSHKASAIRILEVGAGTGSTTSIVLETLARHGSPRFEHYDFTDISPSFFSDAQERYSAYDYSKRIGFKSLDIERDPEEQGFEVNSYDIVIAVSVLHATSNIENSLRNIRKLLKPSGQLVISEPTNRRIATVPFVFATLPGWWLSSEDHGSRGPLLTKQEWNEILLRTGFDGLRVALSDAPEDTHMLSLMVSNSSVPATTSTLGDTSTIILFETPAQAKVATELQVSLASRPPFQNFHVASIESFSQLVHTYDQCISLLELYGPIMGHLTEQQFTTIKHMTQSSKRILWVSGIEREIIIRPEASMINGFGKTLMLEQPNLVFTCLGVSLKFDIVGKIARVLDYNRTATQDEIETELLERDGIFDIPRVVEAPHINELNRLEDGGSAPEPVDTNGAVGSDLGPLELCFSFGRLDSLHFRPDNTASLPLQDDEVRVHVKATGINFKDVVVALNEVLDDHIGQEFAGIVVDSGASAHFHPGDRVCGIAGGSFRTHLRAKKSHIMRIPPGLDFTEACSVPVAFATAQYGLCHLAQLKAGETILIHAAAGAVGQAAIQIAQRIGAVVLVTVSSQAKKEFLMTRYGIDASSFFSSRHVSFRAQIMKKTAGRGVDVVLNSLSGRALTESWRSLATLGRFVEIGKRDISSFKSLPMEPFLRNVSFCSLDLAVIGRESHSLMEQLMREVERDVLSEATRLYSVPSPLTVFKRSGFEDSFRFLQTGEHYGKAVVDWEQQDTIQVVRKSRLDNVFESNATYVIAGGLGGIGRNVAEWMFHQGARHLILLSRSGIKSSSTAEKFAAKLKEKGVSIYAPQCDISDPEAVEAVMRYAESNMPPIRGCIQAAMVIKNHMFQDFSFQDFQSAIVPKVKGTWNLYRSLPRNLNFFISLSSLAGVVGSASQSNYAAANAFLDAFARYCRSQGQHCVSLDLGVVEDIGYIAERAEVEQILTIAYTGQKVLREKDLHFMLRYACNPPLTKSSSSPFESQILGALTTPAFAKRESGGTVEDHAWMHFPVFRHLYQMEKDGFSSAGDIEKVKSAASQLRAAKDYDEAAAIISNLLARRLARSLAVPVEEIDVNRPTHAFGVDSLVAVELVFWFKNEFRAEMPVIQILGNATIAELGMLAAEKSTYVCFEPSK</sequence>
<organism evidence="1 2">
    <name type="scientific">Hypoxylon rubiginosum</name>
    <dbReference type="NCBI Taxonomy" id="110542"/>
    <lineage>
        <taxon>Eukaryota</taxon>
        <taxon>Fungi</taxon>
        <taxon>Dikarya</taxon>
        <taxon>Ascomycota</taxon>
        <taxon>Pezizomycotina</taxon>
        <taxon>Sordariomycetes</taxon>
        <taxon>Xylariomycetidae</taxon>
        <taxon>Xylariales</taxon>
        <taxon>Hypoxylaceae</taxon>
        <taxon>Hypoxylon</taxon>
    </lineage>
</organism>
<gene>
    <name evidence="1" type="ORF">F4820DRAFT_470552</name>
</gene>
<name>A0ACB9YZ09_9PEZI</name>
<dbReference type="EMBL" id="MU393486">
    <property type="protein sequence ID" value="KAI4864466.1"/>
    <property type="molecule type" value="Genomic_DNA"/>
</dbReference>
<dbReference type="Proteomes" id="UP001497700">
    <property type="component" value="Unassembled WGS sequence"/>
</dbReference>
<comment type="caution">
    <text evidence="1">The sequence shown here is derived from an EMBL/GenBank/DDBJ whole genome shotgun (WGS) entry which is preliminary data.</text>
</comment>
<evidence type="ECO:0000313" key="1">
    <source>
        <dbReference type="EMBL" id="KAI4864466.1"/>
    </source>
</evidence>
<accession>A0ACB9YZ09</accession>
<reference evidence="1 2" key="1">
    <citation type="journal article" date="2022" name="New Phytol.">
        <title>Ecological generalism drives hyperdiversity of secondary metabolite gene clusters in xylarialean endophytes.</title>
        <authorList>
            <person name="Franco M.E.E."/>
            <person name="Wisecaver J.H."/>
            <person name="Arnold A.E."/>
            <person name="Ju Y.M."/>
            <person name="Slot J.C."/>
            <person name="Ahrendt S."/>
            <person name="Moore L.P."/>
            <person name="Eastman K.E."/>
            <person name="Scott K."/>
            <person name="Konkel Z."/>
            <person name="Mondo S.J."/>
            <person name="Kuo A."/>
            <person name="Hayes R.D."/>
            <person name="Haridas S."/>
            <person name="Andreopoulos B."/>
            <person name="Riley R."/>
            <person name="LaButti K."/>
            <person name="Pangilinan J."/>
            <person name="Lipzen A."/>
            <person name="Amirebrahimi M."/>
            <person name="Yan J."/>
            <person name="Adam C."/>
            <person name="Keymanesh K."/>
            <person name="Ng V."/>
            <person name="Louie K."/>
            <person name="Northen T."/>
            <person name="Drula E."/>
            <person name="Henrissat B."/>
            <person name="Hsieh H.M."/>
            <person name="Youens-Clark K."/>
            <person name="Lutzoni F."/>
            <person name="Miadlikowska J."/>
            <person name="Eastwood D.C."/>
            <person name="Hamelin R.C."/>
            <person name="Grigoriev I.V."/>
            <person name="U'Ren J.M."/>
        </authorList>
    </citation>
    <scope>NUCLEOTIDE SEQUENCE [LARGE SCALE GENOMIC DNA]</scope>
    <source>
        <strain evidence="1 2">CBS 119005</strain>
    </source>
</reference>